<comment type="cofactor">
    <cofactor evidence="17">
        <name>Mg(2+)</name>
        <dbReference type="ChEBI" id="CHEBI:18420"/>
    </cofactor>
    <cofactor evidence="17">
        <name>Mn(2+)</name>
        <dbReference type="ChEBI" id="CHEBI:29035"/>
    </cofactor>
    <text evidence="17">Binds 2 divalent metal cations per subunit. Magnesium or manganese.</text>
</comment>
<feature type="binding site" evidence="17">
    <location>
        <begin position="154"/>
        <end position="158"/>
    </location>
    <ligand>
        <name>D-ribulose 5-phosphate</name>
        <dbReference type="ChEBI" id="CHEBI:58121"/>
    </ligand>
</feature>
<feature type="binding site" evidence="17">
    <location>
        <position position="290"/>
    </location>
    <ligand>
        <name>GTP</name>
        <dbReference type="ChEBI" id="CHEBI:37565"/>
    </ligand>
</feature>
<dbReference type="PANTHER" id="PTHR21327:SF18">
    <property type="entry name" value="3,4-DIHYDROXY-2-BUTANONE 4-PHOSPHATE SYNTHASE"/>
    <property type="match status" value="1"/>
</dbReference>
<gene>
    <name evidence="17" type="primary">ribBA</name>
    <name evidence="19" type="ORF">GCM10009547_31980</name>
</gene>
<evidence type="ECO:0000256" key="8">
    <source>
        <dbReference type="ARBA" id="ARBA00022741"/>
    </source>
</evidence>
<keyword evidence="20" id="KW-1185">Reference proteome</keyword>
<evidence type="ECO:0000256" key="4">
    <source>
        <dbReference type="ARBA" id="ARBA00004904"/>
    </source>
</evidence>
<dbReference type="Gene3D" id="3.90.870.10">
    <property type="entry name" value="DHBP synthase"/>
    <property type="match status" value="1"/>
</dbReference>
<evidence type="ECO:0000256" key="6">
    <source>
        <dbReference type="ARBA" id="ARBA00022619"/>
    </source>
</evidence>
<evidence type="ECO:0000256" key="17">
    <source>
        <dbReference type="HAMAP-Rule" id="MF_01283"/>
    </source>
</evidence>
<keyword evidence="15 17" id="KW-0511">Multifunctional enzyme</keyword>
<organism evidence="19 20">
    <name type="scientific">Sporichthya brevicatena</name>
    <dbReference type="NCBI Taxonomy" id="171442"/>
    <lineage>
        <taxon>Bacteria</taxon>
        <taxon>Bacillati</taxon>
        <taxon>Actinomycetota</taxon>
        <taxon>Actinomycetes</taxon>
        <taxon>Sporichthyales</taxon>
        <taxon>Sporichthyaceae</taxon>
        <taxon>Sporichthya</taxon>
    </lineage>
</organism>
<dbReference type="Gene3D" id="3.40.50.10990">
    <property type="entry name" value="GTP cyclohydrolase II"/>
    <property type="match status" value="1"/>
</dbReference>
<dbReference type="InterPro" id="IPR000926">
    <property type="entry name" value="RibA"/>
</dbReference>
<dbReference type="Pfam" id="PF00926">
    <property type="entry name" value="DHBP_synthase"/>
    <property type="match status" value="1"/>
</dbReference>
<feature type="binding site" evidence="17">
    <location>
        <begin position="313"/>
        <end position="315"/>
    </location>
    <ligand>
        <name>GTP</name>
        <dbReference type="ChEBI" id="CHEBI:37565"/>
    </ligand>
</feature>
<dbReference type="NCBIfam" id="NF006803">
    <property type="entry name" value="PRK09311.1"/>
    <property type="match status" value="1"/>
</dbReference>
<comment type="caution">
    <text evidence="19">The sequence shown here is derived from an EMBL/GenBank/DDBJ whole genome shotgun (WGS) entry which is preliminary data.</text>
</comment>
<feature type="binding site" evidence="17">
    <location>
        <position position="375"/>
    </location>
    <ligand>
        <name>GTP</name>
        <dbReference type="ChEBI" id="CHEBI:37565"/>
    </ligand>
</feature>
<feature type="active site" description="Proton acceptor; for GTP cyclohydrolase activity" evidence="17">
    <location>
        <position position="347"/>
    </location>
</feature>
<feature type="binding site" evidence="17">
    <location>
        <position position="285"/>
    </location>
    <ligand>
        <name>Zn(2+)</name>
        <dbReference type="ChEBI" id="CHEBI:29105"/>
        <note>catalytic</note>
    </ligand>
</feature>
<keyword evidence="13 17" id="KW-0464">Manganese</keyword>
<dbReference type="NCBIfam" id="NF001591">
    <property type="entry name" value="PRK00393.1"/>
    <property type="match status" value="1"/>
</dbReference>
<feature type="binding site" evidence="17">
    <location>
        <position position="157"/>
    </location>
    <ligand>
        <name>Mg(2+)</name>
        <dbReference type="ChEBI" id="CHEBI:18420"/>
        <label>2</label>
    </ligand>
</feature>
<feature type="site" description="Essential for DHBP synthase activity" evidence="17">
    <location>
        <position position="178"/>
    </location>
</feature>
<feature type="binding site" evidence="17">
    <location>
        <position position="46"/>
    </location>
    <ligand>
        <name>D-ribulose 5-phosphate</name>
        <dbReference type="ChEBI" id="CHEBI:58121"/>
    </ligand>
</feature>
<dbReference type="HAMAP" id="MF_00180">
    <property type="entry name" value="RibB"/>
    <property type="match status" value="1"/>
</dbReference>
<accession>A0ABN1H1E1</accession>
<evidence type="ECO:0000256" key="14">
    <source>
        <dbReference type="ARBA" id="ARBA00023239"/>
    </source>
</evidence>
<dbReference type="InterPro" id="IPR016299">
    <property type="entry name" value="Riboflavin_synth_RibBA"/>
</dbReference>
<comment type="similarity">
    <text evidence="5 17">In the N-terminal section; belongs to the DHBP synthase family.</text>
</comment>
<dbReference type="PANTHER" id="PTHR21327">
    <property type="entry name" value="GTP CYCLOHYDROLASE II-RELATED"/>
    <property type="match status" value="1"/>
</dbReference>
<feature type="region of interest" description="DHBP synthase" evidence="17">
    <location>
        <begin position="1"/>
        <end position="215"/>
    </location>
</feature>
<keyword evidence="12 17" id="KW-0342">GTP-binding</keyword>
<evidence type="ECO:0000256" key="3">
    <source>
        <dbReference type="ARBA" id="ARBA00004853"/>
    </source>
</evidence>
<feature type="binding site" evidence="17">
    <location>
        <position position="42"/>
    </location>
    <ligand>
        <name>Mg(2+)</name>
        <dbReference type="ChEBI" id="CHEBI:18420"/>
        <label>2</label>
    </ligand>
</feature>
<dbReference type="Proteomes" id="UP001500957">
    <property type="component" value="Unassembled WGS sequence"/>
</dbReference>
<evidence type="ECO:0000313" key="19">
    <source>
        <dbReference type="EMBL" id="GAA0626194.1"/>
    </source>
</evidence>
<comment type="catalytic activity">
    <reaction evidence="1 17">
        <text>D-ribulose 5-phosphate = (2S)-2-hydroxy-3-oxobutyl phosphate + formate + H(+)</text>
        <dbReference type="Rhea" id="RHEA:18457"/>
        <dbReference type="ChEBI" id="CHEBI:15378"/>
        <dbReference type="ChEBI" id="CHEBI:15740"/>
        <dbReference type="ChEBI" id="CHEBI:58121"/>
        <dbReference type="ChEBI" id="CHEBI:58830"/>
        <dbReference type="EC" id="4.1.99.12"/>
    </reaction>
</comment>
<reference evidence="19 20" key="1">
    <citation type="journal article" date="2019" name="Int. J. Syst. Evol. Microbiol.">
        <title>The Global Catalogue of Microorganisms (GCM) 10K type strain sequencing project: providing services to taxonomists for standard genome sequencing and annotation.</title>
        <authorList>
            <consortium name="The Broad Institute Genomics Platform"/>
            <consortium name="The Broad Institute Genome Sequencing Center for Infectious Disease"/>
            <person name="Wu L."/>
            <person name="Ma J."/>
        </authorList>
    </citation>
    <scope>NUCLEOTIDE SEQUENCE [LARGE SCALE GENOMIC DNA]</scope>
    <source>
        <strain evidence="19 20">JCM 10671</strain>
    </source>
</reference>
<evidence type="ECO:0000256" key="13">
    <source>
        <dbReference type="ARBA" id="ARBA00023211"/>
    </source>
</evidence>
<dbReference type="InterPro" id="IPR036144">
    <property type="entry name" value="RibA-like_sf"/>
</dbReference>
<dbReference type="SUPFAM" id="SSF55821">
    <property type="entry name" value="YrdC/RibB"/>
    <property type="match status" value="1"/>
</dbReference>
<feature type="binding site" evidence="17">
    <location>
        <begin position="269"/>
        <end position="273"/>
    </location>
    <ligand>
        <name>GTP</name>
        <dbReference type="ChEBI" id="CHEBI:37565"/>
    </ligand>
</feature>
<keyword evidence="9 17" id="KW-0378">Hydrolase</keyword>
<keyword evidence="14 17" id="KW-0456">Lyase</keyword>
<comment type="pathway">
    <text evidence="4 17">Cofactor biosynthesis; riboflavin biosynthesis; 2-hydroxy-3-oxobutyl phosphate from D-ribulose 5-phosphate: step 1/1.</text>
</comment>
<feature type="binding site" evidence="17">
    <location>
        <position position="42"/>
    </location>
    <ligand>
        <name>Mg(2+)</name>
        <dbReference type="ChEBI" id="CHEBI:18420"/>
        <label>1</label>
    </ligand>
</feature>
<keyword evidence="6 17" id="KW-0686">Riboflavin biosynthesis</keyword>
<dbReference type="Pfam" id="PF00925">
    <property type="entry name" value="GTP_cyclohydro2"/>
    <property type="match status" value="1"/>
</dbReference>
<dbReference type="SUPFAM" id="SSF142695">
    <property type="entry name" value="RibA-like"/>
    <property type="match status" value="1"/>
</dbReference>
<proteinExistence type="inferred from homology"/>
<protein>
    <recommendedName>
        <fullName evidence="17">Riboflavin biosynthesis protein RibBA</fullName>
    </recommendedName>
    <domain>
        <recommendedName>
            <fullName evidence="17">3,4-dihydroxy-2-butanone 4-phosphate synthase</fullName>
            <shortName evidence="17">DHBP synthase</shortName>
            <ecNumber evidence="17">4.1.99.12</ecNumber>
        </recommendedName>
    </domain>
    <domain>
        <recommendedName>
            <fullName evidence="17">GTP cyclohydrolase-2</fullName>
            <ecNumber evidence="17">3.5.4.25</ecNumber>
        </recommendedName>
        <alternativeName>
            <fullName evidence="17">GTP cyclohydrolase II</fullName>
        </alternativeName>
    </domain>
</protein>
<comment type="function">
    <text evidence="2 17">Catalyzes the conversion of D-ribulose 5-phosphate to formate and 3,4-dihydroxy-2-butanone 4-phosphate.</text>
</comment>
<dbReference type="InterPro" id="IPR032677">
    <property type="entry name" value="GTP_cyclohydro_II"/>
</dbReference>
<feature type="active site" description="Nucleophile; for GTP cyclohydrolase activity" evidence="17">
    <location>
        <position position="349"/>
    </location>
</feature>
<dbReference type="InterPro" id="IPR017945">
    <property type="entry name" value="DHBP_synth_RibB-like_a/b_dom"/>
</dbReference>
<evidence type="ECO:0000256" key="5">
    <source>
        <dbReference type="ARBA" id="ARBA00005520"/>
    </source>
</evidence>
<keyword evidence="11 17" id="KW-0460">Magnesium</keyword>
<evidence type="ECO:0000256" key="7">
    <source>
        <dbReference type="ARBA" id="ARBA00022723"/>
    </source>
</evidence>
<feature type="domain" description="GTP cyclohydrolase II" evidence="18">
    <location>
        <begin position="223"/>
        <end position="391"/>
    </location>
</feature>
<evidence type="ECO:0000256" key="1">
    <source>
        <dbReference type="ARBA" id="ARBA00000141"/>
    </source>
</evidence>
<dbReference type="InterPro" id="IPR000422">
    <property type="entry name" value="DHBP_synthase_RibB"/>
</dbReference>
<dbReference type="RefSeq" id="WP_344606504.1">
    <property type="nucleotide sequence ID" value="NZ_BAAAHE010000026.1"/>
</dbReference>
<evidence type="ECO:0000256" key="9">
    <source>
        <dbReference type="ARBA" id="ARBA00022801"/>
    </source>
</evidence>
<dbReference type="EC" id="3.5.4.25" evidence="17"/>
<evidence type="ECO:0000256" key="10">
    <source>
        <dbReference type="ARBA" id="ARBA00022833"/>
    </source>
</evidence>
<dbReference type="CDD" id="cd00641">
    <property type="entry name" value="GTP_cyclohydro2"/>
    <property type="match status" value="1"/>
</dbReference>
<dbReference type="HAMAP" id="MF_00179">
    <property type="entry name" value="RibA"/>
    <property type="match status" value="1"/>
</dbReference>
<feature type="site" description="Essential for DHBP synthase activity" evidence="17">
    <location>
        <position position="140"/>
    </location>
</feature>
<evidence type="ECO:0000256" key="12">
    <source>
        <dbReference type="ARBA" id="ARBA00023134"/>
    </source>
</evidence>
<feature type="binding site" evidence="17">
    <location>
        <position position="274"/>
    </location>
    <ligand>
        <name>Zn(2+)</name>
        <dbReference type="ChEBI" id="CHEBI:29105"/>
        <note>catalytic</note>
    </ligand>
</feature>
<comment type="pathway">
    <text evidence="3 17">Cofactor biosynthesis; riboflavin biosynthesis; 5-amino-6-(D-ribitylamino)uracil from GTP: step 1/4.</text>
</comment>
<name>A0ABN1H1E1_9ACTN</name>
<evidence type="ECO:0000256" key="11">
    <source>
        <dbReference type="ARBA" id="ARBA00022842"/>
    </source>
</evidence>
<dbReference type="HAMAP" id="MF_01283">
    <property type="entry name" value="RibBA"/>
    <property type="match status" value="1"/>
</dbReference>
<comment type="similarity">
    <text evidence="17">In the C-terminal section; belongs to the GTP cyclohydrolase II family.</text>
</comment>
<keyword evidence="10 17" id="KW-0862">Zinc</keyword>
<dbReference type="NCBIfam" id="TIGR00506">
    <property type="entry name" value="ribB"/>
    <property type="match status" value="1"/>
</dbReference>
<sequence>MTAEQAGPPPANPGFTFDSIERAVADLRAGKAIVVVDDEDRENEGDLIFAASKATPELVAFMVRYTSGVICVAMPGPELDRLGLPPMTMVNEDRKQTAYAVSVDARDGISTGISAKDRARTIKVLCDSATEPWELTRPGHVFPLRAVEGGVLRRPGHTEASVDLARMAGLTPAGVICEIVNEDGSMARLPELATFATEHDLALISIADLVSYRRRVESQVSRLAKTRLPTVLGEFQAYAYADSGAAHSEDEHVALVRGDVTGGEGVLVRVHSECLTGDAFGSLRCDCGPQLRSALARINKEGRGVVVYLRGQEGRGIGLAHKLRAYELQDAGRDTVDANLDLGLPVDARDYGVGAQILLDLGVRSVRLITNNPAKCRGLEYYGVPVLSRVPSIIEPTPENVHYLRTKRERMGHDIPEADICGEHDDSAGPWTPFT</sequence>
<feature type="region of interest" description="GTP cyclohydrolase II" evidence="17">
    <location>
        <begin position="216"/>
        <end position="435"/>
    </location>
</feature>
<dbReference type="EC" id="4.1.99.12" evidence="17"/>
<dbReference type="NCBIfam" id="TIGR00505">
    <property type="entry name" value="ribA"/>
    <property type="match status" value="1"/>
</dbReference>
<evidence type="ECO:0000256" key="2">
    <source>
        <dbReference type="ARBA" id="ARBA00002284"/>
    </source>
</evidence>
<feature type="binding site" evidence="17">
    <location>
        <position position="370"/>
    </location>
    <ligand>
        <name>GTP</name>
        <dbReference type="ChEBI" id="CHEBI:37565"/>
    </ligand>
</feature>
<keyword evidence="7 17" id="KW-0479">Metal-binding</keyword>
<feature type="binding site" evidence="17">
    <location>
        <position position="287"/>
    </location>
    <ligand>
        <name>Zn(2+)</name>
        <dbReference type="ChEBI" id="CHEBI:29105"/>
        <note>catalytic</note>
    </ligand>
</feature>
<dbReference type="EMBL" id="BAAAHE010000026">
    <property type="protein sequence ID" value="GAA0626194.1"/>
    <property type="molecule type" value="Genomic_DNA"/>
</dbReference>
<comment type="catalytic activity">
    <reaction evidence="16 17">
        <text>GTP + 4 H2O = 2,5-diamino-6-hydroxy-4-(5-phosphoribosylamino)-pyrimidine + formate + 2 phosphate + 3 H(+)</text>
        <dbReference type="Rhea" id="RHEA:23704"/>
        <dbReference type="ChEBI" id="CHEBI:15377"/>
        <dbReference type="ChEBI" id="CHEBI:15378"/>
        <dbReference type="ChEBI" id="CHEBI:15740"/>
        <dbReference type="ChEBI" id="CHEBI:37565"/>
        <dbReference type="ChEBI" id="CHEBI:43474"/>
        <dbReference type="ChEBI" id="CHEBI:58614"/>
        <dbReference type="EC" id="3.5.4.25"/>
    </reaction>
</comment>
<comment type="function">
    <text evidence="17">Catalyzes the conversion of GTP to 2,5-diamino-6-ribosylamino-4(3H)-pyrimidinone 5'-phosphate (DARP), formate and pyrophosphate.</text>
</comment>
<evidence type="ECO:0000313" key="20">
    <source>
        <dbReference type="Proteomes" id="UP001500957"/>
    </source>
</evidence>
<evidence type="ECO:0000259" key="18">
    <source>
        <dbReference type="Pfam" id="PF00925"/>
    </source>
</evidence>
<comment type="cofactor">
    <cofactor evidence="17">
        <name>Zn(2+)</name>
        <dbReference type="ChEBI" id="CHEBI:29105"/>
    </cofactor>
    <text evidence="17">Binds 1 zinc ion per subunit.</text>
</comment>
<feature type="binding site" evidence="17">
    <location>
        <position position="335"/>
    </location>
    <ligand>
        <name>GTP</name>
        <dbReference type="ChEBI" id="CHEBI:37565"/>
    </ligand>
</feature>
<dbReference type="PIRSF" id="PIRSF001259">
    <property type="entry name" value="RibA"/>
    <property type="match status" value="1"/>
</dbReference>
<feature type="binding site" evidence="17">
    <location>
        <position position="178"/>
    </location>
    <ligand>
        <name>D-ribulose 5-phosphate</name>
        <dbReference type="ChEBI" id="CHEBI:58121"/>
    </ligand>
</feature>
<evidence type="ECO:0000256" key="15">
    <source>
        <dbReference type="ARBA" id="ARBA00023268"/>
    </source>
</evidence>
<evidence type="ECO:0000256" key="16">
    <source>
        <dbReference type="ARBA" id="ARBA00049295"/>
    </source>
</evidence>
<feature type="binding site" evidence="17">
    <location>
        <begin position="41"/>
        <end position="42"/>
    </location>
    <ligand>
        <name>D-ribulose 5-phosphate</name>
        <dbReference type="ChEBI" id="CHEBI:58121"/>
    </ligand>
</feature>
<keyword evidence="8 17" id="KW-0547">Nucleotide-binding</keyword>